<feature type="region of interest" description="Disordered" evidence="1">
    <location>
        <begin position="1"/>
        <end position="35"/>
    </location>
</feature>
<evidence type="ECO:0000313" key="3">
    <source>
        <dbReference type="Proteomes" id="UP000650467"/>
    </source>
</evidence>
<organism evidence="2 3">
    <name type="scientific">Chlamydomonas incerta</name>
    <dbReference type="NCBI Taxonomy" id="51695"/>
    <lineage>
        <taxon>Eukaryota</taxon>
        <taxon>Viridiplantae</taxon>
        <taxon>Chlorophyta</taxon>
        <taxon>core chlorophytes</taxon>
        <taxon>Chlorophyceae</taxon>
        <taxon>CS clade</taxon>
        <taxon>Chlamydomonadales</taxon>
        <taxon>Chlamydomonadaceae</taxon>
        <taxon>Chlamydomonas</taxon>
    </lineage>
</organism>
<dbReference type="AlphaFoldDB" id="A0A835T8C6"/>
<dbReference type="Proteomes" id="UP000650467">
    <property type="component" value="Unassembled WGS sequence"/>
</dbReference>
<keyword evidence="3" id="KW-1185">Reference proteome</keyword>
<evidence type="ECO:0000256" key="1">
    <source>
        <dbReference type="SAM" id="MobiDB-lite"/>
    </source>
</evidence>
<reference evidence="2" key="1">
    <citation type="journal article" date="2020" name="bioRxiv">
        <title>Comparative genomics of Chlamydomonas.</title>
        <authorList>
            <person name="Craig R.J."/>
            <person name="Hasan A.R."/>
            <person name="Ness R.W."/>
            <person name="Keightley P.D."/>
        </authorList>
    </citation>
    <scope>NUCLEOTIDE SEQUENCE</scope>
    <source>
        <strain evidence="2">SAG 7.73</strain>
    </source>
</reference>
<sequence length="755" mass="75767">MRRQRSGGSAAAAQRQRSGSAAAAQRQRSGSAAAAQRQRSDCSAAALIAEWASLSPAWAAQARSCGLVAAVCQSILARRHGGGGEGRAFLPCAQLHLLRALLGLLRRDAGTPQAPAHLEPGDAAAAAASITEVLLRAATIAGGPSAAPIPAAAAGGLAAVGWEAVPAAVSTSSATAAASRPSSREELVLALSSAAALVACQAQGHMASAGSSDARGDSPARGCDALGSSCNQAPVMLPLLPLLGAVVAGDLEAAEVALRRLNRRLSRPFAQQQQQQHRSCMRGEEPGAGLGGGCGDGRAGTCSSSGRGSSMCADGASTWSGSTWSGSTWSGTCSDGGRSSMGGSWASGEGRWKGAGAPARPGAGPGPGGTVGGAGSQQPSLLLVVQQAERLAAAEAASCRVAAARLCGRRWASSALAASMRQEVGELPVGAAEMDAAAFSEGALVALTSAAADTRCHLGCEALLVGAMPRLLQPPRPPCGSSSSADRSGSTSVAHSAVALLNNLAAPRSETHRRQLRRLGILGPLLGYLGSALSPPATVSPADLAAELGAVEMALRVVGWLSGSSGSGEGGAVQGGEAADAQELRRPHLRAAAKLSNLQSRLQSLGEPVAPAAAAAAATASSPYQRHVRQACSQADAESPASPLLRTCLALVDAVLRRVYGGSAAAVAGTPCGRPSPGALRQHGAPEPSAWERTPEAAAVGEAACFDGMTFQSELVVGGRQLQLLSVVRRHEERRPDGSVEVRYTFQDRVVPSPT</sequence>
<feature type="region of interest" description="Disordered" evidence="1">
    <location>
        <begin position="324"/>
        <end position="375"/>
    </location>
</feature>
<dbReference type="OrthoDB" id="552816at2759"/>
<proteinExistence type="predicted"/>
<feature type="compositionally biased region" description="Gly residues" evidence="1">
    <location>
        <begin position="363"/>
        <end position="375"/>
    </location>
</feature>
<name>A0A835T8C6_CHLIN</name>
<gene>
    <name evidence="2" type="ORF">HXX76_008019</name>
</gene>
<protein>
    <submittedName>
        <fullName evidence="2">Uncharacterized protein</fullName>
    </submittedName>
</protein>
<evidence type="ECO:0000313" key="2">
    <source>
        <dbReference type="EMBL" id="KAG2434295.1"/>
    </source>
</evidence>
<comment type="caution">
    <text evidence="2">The sequence shown here is derived from an EMBL/GenBank/DDBJ whole genome shotgun (WGS) entry which is preliminary data.</text>
</comment>
<dbReference type="EMBL" id="JAEHOC010000017">
    <property type="protein sequence ID" value="KAG2434295.1"/>
    <property type="molecule type" value="Genomic_DNA"/>
</dbReference>
<accession>A0A835T8C6</accession>